<gene>
    <name evidence="1" type="ORF">TVAG_445000</name>
</gene>
<dbReference type="SUPFAM" id="SSF52058">
    <property type="entry name" value="L domain-like"/>
    <property type="match status" value="5"/>
</dbReference>
<organism evidence="1 2">
    <name type="scientific">Trichomonas vaginalis (strain ATCC PRA-98 / G3)</name>
    <dbReference type="NCBI Taxonomy" id="412133"/>
    <lineage>
        <taxon>Eukaryota</taxon>
        <taxon>Metamonada</taxon>
        <taxon>Parabasalia</taxon>
        <taxon>Trichomonadida</taxon>
        <taxon>Trichomonadidae</taxon>
        <taxon>Trichomonas</taxon>
    </lineage>
</organism>
<reference evidence="1" key="2">
    <citation type="journal article" date="2007" name="Science">
        <title>Draft genome sequence of the sexually transmitted pathogen Trichomonas vaginalis.</title>
        <authorList>
            <person name="Carlton J.M."/>
            <person name="Hirt R.P."/>
            <person name="Silva J.C."/>
            <person name="Delcher A.L."/>
            <person name="Schatz M."/>
            <person name="Zhao Q."/>
            <person name="Wortman J.R."/>
            <person name="Bidwell S.L."/>
            <person name="Alsmark U.C.M."/>
            <person name="Besteiro S."/>
            <person name="Sicheritz-Ponten T."/>
            <person name="Noel C.J."/>
            <person name="Dacks J.B."/>
            <person name="Foster P.G."/>
            <person name="Simillion C."/>
            <person name="Van de Peer Y."/>
            <person name="Miranda-Saavedra D."/>
            <person name="Barton G.J."/>
            <person name="Westrop G.D."/>
            <person name="Mueller S."/>
            <person name="Dessi D."/>
            <person name="Fiori P.L."/>
            <person name="Ren Q."/>
            <person name="Paulsen I."/>
            <person name="Zhang H."/>
            <person name="Bastida-Corcuera F.D."/>
            <person name="Simoes-Barbosa A."/>
            <person name="Brown M.T."/>
            <person name="Hayes R.D."/>
            <person name="Mukherjee M."/>
            <person name="Okumura C.Y."/>
            <person name="Schneider R."/>
            <person name="Smith A.J."/>
            <person name="Vanacova S."/>
            <person name="Villalvazo M."/>
            <person name="Haas B.J."/>
            <person name="Pertea M."/>
            <person name="Feldblyum T.V."/>
            <person name="Utterback T.R."/>
            <person name="Shu C.L."/>
            <person name="Osoegawa K."/>
            <person name="de Jong P.J."/>
            <person name="Hrdy I."/>
            <person name="Horvathova L."/>
            <person name="Zubacova Z."/>
            <person name="Dolezal P."/>
            <person name="Malik S.B."/>
            <person name="Logsdon J.M. Jr."/>
            <person name="Henze K."/>
            <person name="Gupta A."/>
            <person name="Wang C.C."/>
            <person name="Dunne R.L."/>
            <person name="Upcroft J.A."/>
            <person name="Upcroft P."/>
            <person name="White O."/>
            <person name="Salzberg S.L."/>
            <person name="Tang P."/>
            <person name="Chiu C.-H."/>
            <person name="Lee Y.-S."/>
            <person name="Embley T.M."/>
            <person name="Coombs G.H."/>
            <person name="Mottram J.C."/>
            <person name="Tachezy J."/>
            <person name="Fraser-Liggett C.M."/>
            <person name="Johnson P.J."/>
        </authorList>
    </citation>
    <scope>NUCLEOTIDE SEQUENCE [LARGE SCALE GENOMIC DNA]</scope>
    <source>
        <strain evidence="1">G3</strain>
    </source>
</reference>
<dbReference type="EMBL" id="DS114187">
    <property type="protein sequence ID" value="EAX89581.1"/>
    <property type="molecule type" value="Genomic_DNA"/>
</dbReference>
<accession>A2FZU0</accession>
<reference evidence="1" key="1">
    <citation type="submission" date="2006-10" db="EMBL/GenBank/DDBJ databases">
        <authorList>
            <person name="Amadeo P."/>
            <person name="Zhao Q."/>
            <person name="Wortman J."/>
            <person name="Fraser-Liggett C."/>
            <person name="Carlton J."/>
        </authorList>
    </citation>
    <scope>NUCLEOTIDE SEQUENCE</scope>
    <source>
        <strain evidence="1">G3</strain>
    </source>
</reference>
<dbReference type="PANTHER" id="PTHR45661">
    <property type="entry name" value="SURFACE ANTIGEN"/>
    <property type="match status" value="1"/>
</dbReference>
<dbReference type="STRING" id="5722.A2FZU0"/>
<dbReference type="InterPro" id="IPR032675">
    <property type="entry name" value="LRR_dom_sf"/>
</dbReference>
<dbReference type="KEGG" id="tva:4747252"/>
<dbReference type="Proteomes" id="UP000001542">
    <property type="component" value="Unassembled WGS sequence"/>
</dbReference>
<dbReference type="Gene3D" id="3.80.10.10">
    <property type="entry name" value="Ribonuclease Inhibitor"/>
    <property type="match status" value="4"/>
</dbReference>
<keyword evidence="2" id="KW-1185">Reference proteome</keyword>
<dbReference type="Pfam" id="PF13306">
    <property type="entry name" value="LRR_5"/>
    <property type="match status" value="6"/>
</dbReference>
<proteinExistence type="predicted"/>
<dbReference type="VEuPathDB" id="TrichDB:TVAG_445000"/>
<evidence type="ECO:0000313" key="2">
    <source>
        <dbReference type="Proteomes" id="UP000001542"/>
    </source>
</evidence>
<dbReference type="PANTHER" id="PTHR45661:SF3">
    <property type="entry name" value="IG-LIKE DOMAIN-CONTAINING PROTEIN"/>
    <property type="match status" value="1"/>
</dbReference>
<dbReference type="InterPro" id="IPR053139">
    <property type="entry name" value="Surface_bspA-like"/>
</dbReference>
<dbReference type="SMR" id="A2FZU0"/>
<dbReference type="InParanoid" id="A2FZU0"/>
<evidence type="ECO:0000313" key="1">
    <source>
        <dbReference type="EMBL" id="EAX89581.1"/>
    </source>
</evidence>
<dbReference type="AlphaFoldDB" id="A2FZU0"/>
<dbReference type="RefSeq" id="XP_001302511.1">
    <property type="nucleotide sequence ID" value="XM_001302510.1"/>
</dbReference>
<protein>
    <submittedName>
        <fullName evidence="1">Surface antigen BspA-like</fullName>
    </submittedName>
</protein>
<dbReference type="InterPro" id="IPR026906">
    <property type="entry name" value="LRR_5"/>
</dbReference>
<sequence>MSELDSKDYSTDGLTLLSVSSKSPNIIISSKCVTIFGSTDDNYAFRIAKDLVETFTFQNNPNLRYINSYAFYSCTKLRSVDLSMCSKLETLGSYSFSKCSSVTTFILPEGLKSIGYCAISELRITTINIPSTVTYISDNGICNMGSLKSVTFSKGSQLTTLLSNTFINTGLTSFTFPEKLSMVPGLTFSGVGSINEIHLDTANKNFFCDDKALYSYDRTVIYYFASNIGGSYKILESVTKISLGCFCFTHLKSLIIPQSVTEIEGYAFYYSSISNITLPRITTIGECTFIGSSISTIYIPDSVVEIGTSAFEGCSKLKILNLPSSIKTIGGNALPNYDDVQISFSDNPNLYLDKQYVLFTDQNTTISQFLGTKTEITLPGTVKIIKEKAFNENKKIGIVSFEGGSNIEKVESSAFQGCTNLSRFDFGTKIIEIQNSAFENTILNSEISFPETITKIGDSAFKNCKFIPSIRFESLSSTRELKSFYNKRSYELYKQLYSSSPLTIGNDAFSSCSSISEIAIYRDTSISFGQNTFSGLLSLTRFTFYNNIISIGSGCFMNSGLRHVEFRDNIICNNILPAFIFSGCTNLTDFDIPTNCETIDSSSLSGTSIIHLSLPDRVRTLGDQCLKDCRELVSVDISNSSSLERIGYGVFDGCTKFSVVSPFSSTHFVFDSGAIYSSDKHHMHVYPPASSRSYFYLLDGVEVIEDSAFIGCIHLVSVLLPEVSLVRIGSSSFKDCINLRHITIPSSIVSIGSDAFRNCPLLVCGALIQNKSNKTLVSLLSSSGLELGSTSFCNGFSCTVHPQSTINIPISNIAVFILL</sequence>
<dbReference type="VEuPathDB" id="TrichDB:TVAGG3_0794940"/>
<name>A2FZU0_TRIV3</name>